<reference evidence="1" key="1">
    <citation type="journal article" date="2014" name="Int. J. Syst. Evol. Microbiol.">
        <title>Complete genome sequence of Corynebacterium casei LMG S-19264T (=DSM 44701T), isolated from a smear-ripened cheese.</title>
        <authorList>
            <consortium name="US DOE Joint Genome Institute (JGI-PGF)"/>
            <person name="Walter F."/>
            <person name="Albersmeier A."/>
            <person name="Kalinowski J."/>
            <person name="Ruckert C."/>
        </authorList>
    </citation>
    <scope>NUCLEOTIDE SEQUENCE</scope>
    <source>
        <strain evidence="1">JCM 3035</strain>
    </source>
</reference>
<reference evidence="1" key="2">
    <citation type="submission" date="2020-09" db="EMBL/GenBank/DDBJ databases">
        <authorList>
            <person name="Sun Q."/>
            <person name="Ohkuma M."/>
        </authorList>
    </citation>
    <scope>NUCLEOTIDE SEQUENCE</scope>
    <source>
        <strain evidence="1">JCM 3035</strain>
    </source>
</reference>
<dbReference type="InterPro" id="IPR036291">
    <property type="entry name" value="NAD(P)-bd_dom_sf"/>
</dbReference>
<sequence>MRALIYGRPGKRLALIDFAAGYQAPYATALPATSVERDDTSHAVLCLASAASRYVTGTVLNVDASMVAI</sequence>
<protein>
    <submittedName>
        <fullName evidence="1">Uncharacterized protein</fullName>
    </submittedName>
</protein>
<gene>
    <name evidence="1" type="ORF">GCM10010094_03400</name>
</gene>
<dbReference type="RefSeq" id="WP_189320097.1">
    <property type="nucleotide sequence ID" value="NZ_BMPQ01000001.1"/>
</dbReference>
<name>A0A917QFN3_9ACTN</name>
<dbReference type="Gene3D" id="3.40.50.720">
    <property type="entry name" value="NAD(P)-binding Rossmann-like Domain"/>
    <property type="match status" value="1"/>
</dbReference>
<dbReference type="AlphaFoldDB" id="A0A917QFN3"/>
<dbReference type="Proteomes" id="UP000637788">
    <property type="component" value="Unassembled WGS sequence"/>
</dbReference>
<evidence type="ECO:0000313" key="2">
    <source>
        <dbReference type="Proteomes" id="UP000637788"/>
    </source>
</evidence>
<evidence type="ECO:0000313" key="1">
    <source>
        <dbReference type="EMBL" id="GGK46728.1"/>
    </source>
</evidence>
<dbReference type="EMBL" id="BMPQ01000001">
    <property type="protein sequence ID" value="GGK46728.1"/>
    <property type="molecule type" value="Genomic_DNA"/>
</dbReference>
<proteinExistence type="predicted"/>
<organism evidence="1 2">
    <name type="scientific">Streptomyces flaveus</name>
    <dbReference type="NCBI Taxonomy" id="66370"/>
    <lineage>
        <taxon>Bacteria</taxon>
        <taxon>Bacillati</taxon>
        <taxon>Actinomycetota</taxon>
        <taxon>Actinomycetes</taxon>
        <taxon>Kitasatosporales</taxon>
        <taxon>Streptomycetaceae</taxon>
        <taxon>Streptomyces</taxon>
        <taxon>Streptomyces aurantiacus group</taxon>
    </lineage>
</organism>
<keyword evidence="2" id="KW-1185">Reference proteome</keyword>
<comment type="caution">
    <text evidence="1">The sequence shown here is derived from an EMBL/GenBank/DDBJ whole genome shotgun (WGS) entry which is preliminary data.</text>
</comment>
<accession>A0A917QFN3</accession>
<dbReference type="SUPFAM" id="SSF51735">
    <property type="entry name" value="NAD(P)-binding Rossmann-fold domains"/>
    <property type="match status" value="1"/>
</dbReference>